<evidence type="ECO:0000259" key="3">
    <source>
        <dbReference type="Pfam" id="PF06991"/>
    </source>
</evidence>
<feature type="compositionally biased region" description="Low complexity" evidence="2">
    <location>
        <begin position="57"/>
        <end position="69"/>
    </location>
</feature>
<feature type="compositionally biased region" description="Basic and acidic residues" evidence="2">
    <location>
        <begin position="420"/>
        <end position="429"/>
    </location>
</feature>
<evidence type="ECO:0000256" key="1">
    <source>
        <dbReference type="SAM" id="Coils"/>
    </source>
</evidence>
<feature type="compositionally biased region" description="Gly residues" evidence="2">
    <location>
        <begin position="404"/>
        <end position="418"/>
    </location>
</feature>
<sequence>MSGARLGPQRGPHAALTGTGRSEVREQGVEVVPVKRYWPGKAPAWASGHRADDASDPRAAPAGAAQPPDGGLGAAERPRERHEGAIVARASAHTLPPPGNGAARVDEEEEDDDDDIDARRERARARARALVAEEEETAGARAQPRPSGGPDHAEGSDSEYETDTGSDDESDGAAPAGRVLLKPLFVPKGSRQTVNAQQAAEEAEEEAERRRIEKLAERRKETLELVVESARRELEGADEGAAADMPDDADDEDDVGEYEAWKVREIRRVMAERERVAAAERERAEIERRRGLTDDERLREDAALLSARASDDDGKGRRTFLQKYFHKGAFFQQEDADGNPMLGDIMKRDFGEATGADVVDKASLPKPMQVKKFGFRSQVKWTHLSAEDTTNREDILHARDQGRGRGGAWPAGRGGVGRGSRPDSFERPSGKRPRV</sequence>
<feature type="region of interest" description="Disordered" evidence="2">
    <location>
        <begin position="392"/>
        <end position="435"/>
    </location>
</feature>
<feature type="domain" description="Micro-fibrillar-associated protein 1 C-terminal" evidence="3">
    <location>
        <begin position="176"/>
        <end position="389"/>
    </location>
</feature>
<dbReference type="OrthoDB" id="1111734at2759"/>
<feature type="region of interest" description="Disordered" evidence="2">
    <location>
        <begin position="1"/>
        <end position="210"/>
    </location>
</feature>
<dbReference type="InterPro" id="IPR033194">
    <property type="entry name" value="MFAP1"/>
</dbReference>
<dbReference type="InterPro" id="IPR009730">
    <property type="entry name" value="MFAP1_C"/>
</dbReference>
<protein>
    <recommendedName>
        <fullName evidence="3">Micro-fibrillar-associated protein 1 C-terminal domain-containing protein</fullName>
    </recommendedName>
</protein>
<name>A0A8J5XAC4_DIALT</name>
<dbReference type="EMBL" id="JAGTXO010000012">
    <property type="protein sequence ID" value="KAG8464846.1"/>
    <property type="molecule type" value="Genomic_DNA"/>
</dbReference>
<gene>
    <name evidence="4" type="ORF">KFE25_010214</name>
</gene>
<dbReference type="Pfam" id="PF06991">
    <property type="entry name" value="MFAP1"/>
    <property type="match status" value="1"/>
</dbReference>
<evidence type="ECO:0000313" key="4">
    <source>
        <dbReference type="EMBL" id="KAG8464846.1"/>
    </source>
</evidence>
<reference evidence="4" key="1">
    <citation type="submission" date="2021-05" db="EMBL/GenBank/DDBJ databases">
        <title>The genome of the haptophyte Pavlova lutheri (Diacronema luteri, Pavlovales) - a model for lipid biosynthesis in eukaryotic algae.</title>
        <authorList>
            <person name="Hulatt C.J."/>
            <person name="Posewitz M.C."/>
        </authorList>
    </citation>
    <scope>NUCLEOTIDE SEQUENCE</scope>
    <source>
        <strain evidence="4">NIVA-4/92</strain>
    </source>
</reference>
<feature type="compositionally biased region" description="Acidic residues" evidence="2">
    <location>
        <begin position="156"/>
        <end position="171"/>
    </location>
</feature>
<organism evidence="4 5">
    <name type="scientific">Diacronema lutheri</name>
    <name type="common">Unicellular marine alga</name>
    <name type="synonym">Monochrysis lutheri</name>
    <dbReference type="NCBI Taxonomy" id="2081491"/>
    <lineage>
        <taxon>Eukaryota</taxon>
        <taxon>Haptista</taxon>
        <taxon>Haptophyta</taxon>
        <taxon>Pavlovophyceae</taxon>
        <taxon>Pavlovales</taxon>
        <taxon>Pavlovaceae</taxon>
        <taxon>Diacronema</taxon>
    </lineage>
</organism>
<feature type="compositionally biased region" description="Basic and acidic residues" evidence="2">
    <location>
        <begin position="392"/>
        <end position="403"/>
    </location>
</feature>
<keyword evidence="5" id="KW-1185">Reference proteome</keyword>
<dbReference type="OMA" id="FHNERAG"/>
<proteinExistence type="predicted"/>
<comment type="caution">
    <text evidence="4">The sequence shown here is derived from an EMBL/GenBank/DDBJ whole genome shotgun (WGS) entry which is preliminary data.</text>
</comment>
<dbReference type="AlphaFoldDB" id="A0A8J5XAC4"/>
<accession>A0A8J5XAC4</accession>
<keyword evidence="1" id="KW-0175">Coiled coil</keyword>
<feature type="coiled-coil region" evidence="1">
    <location>
        <begin position="269"/>
        <end position="296"/>
    </location>
</feature>
<dbReference type="PANTHER" id="PTHR15327">
    <property type="entry name" value="MICROFIBRIL-ASSOCIATED PROTEIN"/>
    <property type="match status" value="1"/>
</dbReference>
<feature type="region of interest" description="Disordered" evidence="2">
    <location>
        <begin position="232"/>
        <end position="255"/>
    </location>
</feature>
<feature type="compositionally biased region" description="Acidic residues" evidence="2">
    <location>
        <begin position="106"/>
        <end position="116"/>
    </location>
</feature>
<dbReference type="Proteomes" id="UP000751190">
    <property type="component" value="Unassembled WGS sequence"/>
</dbReference>
<evidence type="ECO:0000256" key="2">
    <source>
        <dbReference type="SAM" id="MobiDB-lite"/>
    </source>
</evidence>
<feature type="compositionally biased region" description="Acidic residues" evidence="2">
    <location>
        <begin position="245"/>
        <end position="255"/>
    </location>
</feature>
<evidence type="ECO:0000313" key="5">
    <source>
        <dbReference type="Proteomes" id="UP000751190"/>
    </source>
</evidence>